<keyword evidence="4" id="KW-0479">Metal-binding</keyword>
<dbReference type="Gene3D" id="3.40.50.300">
    <property type="entry name" value="P-loop containing nucleotide triphosphate hydrolases"/>
    <property type="match status" value="1"/>
</dbReference>
<proteinExistence type="predicted"/>
<dbReference type="SMART" id="SM00177">
    <property type="entry name" value="ARF"/>
    <property type="match status" value="1"/>
</dbReference>
<feature type="binding site" evidence="3">
    <location>
        <begin position="119"/>
        <end position="122"/>
    </location>
    <ligand>
        <name>GTP</name>
        <dbReference type="ChEBI" id="CHEBI:37565"/>
    </ligand>
</feature>
<feature type="binding site" evidence="4">
    <location>
        <position position="44"/>
    </location>
    <ligand>
        <name>Mg(2+)</name>
        <dbReference type="ChEBI" id="CHEBI:18420"/>
    </ligand>
</feature>
<feature type="binding site" evidence="3">
    <location>
        <position position="67"/>
    </location>
    <ligand>
        <name>GTP</name>
        <dbReference type="ChEBI" id="CHEBI:37565"/>
    </ligand>
</feature>
<keyword evidence="6" id="KW-1185">Reference proteome</keyword>
<evidence type="ECO:0000313" key="5">
    <source>
        <dbReference type="EMBL" id="KAK7506623.1"/>
    </source>
</evidence>
<name>A0ABD0M5A4_9CAEN</name>
<dbReference type="InterPro" id="IPR006689">
    <property type="entry name" value="Small_GTPase_ARF/SAR"/>
</dbReference>
<evidence type="ECO:0000256" key="1">
    <source>
        <dbReference type="ARBA" id="ARBA00022741"/>
    </source>
</evidence>
<evidence type="ECO:0000313" key="6">
    <source>
        <dbReference type="Proteomes" id="UP001519460"/>
    </source>
</evidence>
<accession>A0ABD0M5A4</accession>
<dbReference type="PROSITE" id="PS51417">
    <property type="entry name" value="ARF"/>
    <property type="match status" value="1"/>
</dbReference>
<dbReference type="PANTHER" id="PTHR46688">
    <property type="entry name" value="ADP-RIBOSYLATION FACTOR-LIKE PROTEIN 16"/>
    <property type="match status" value="1"/>
</dbReference>
<gene>
    <name evidence="5" type="ORF">BaRGS_00002098</name>
</gene>
<evidence type="ECO:0000256" key="4">
    <source>
        <dbReference type="PIRSR" id="PIRSR606689-2"/>
    </source>
</evidence>
<dbReference type="SUPFAM" id="SSF52540">
    <property type="entry name" value="P-loop containing nucleoside triphosphate hydrolases"/>
    <property type="match status" value="1"/>
</dbReference>
<keyword evidence="1 3" id="KW-0547">Nucleotide-binding</keyword>
<evidence type="ECO:0008006" key="7">
    <source>
        <dbReference type="Google" id="ProtNLM"/>
    </source>
</evidence>
<keyword evidence="4" id="KW-0460">Magnesium</keyword>
<protein>
    <recommendedName>
        <fullName evidence="7">ADP-ribosylation factor-like protein 16</fullName>
    </recommendedName>
</protein>
<reference evidence="5 6" key="1">
    <citation type="journal article" date="2023" name="Sci. Data">
        <title>Genome assembly of the Korean intertidal mud-creeper Batillaria attramentaria.</title>
        <authorList>
            <person name="Patra A.K."/>
            <person name="Ho P.T."/>
            <person name="Jun S."/>
            <person name="Lee S.J."/>
            <person name="Kim Y."/>
            <person name="Won Y.J."/>
        </authorList>
    </citation>
    <scope>NUCLEOTIDE SEQUENCE [LARGE SCALE GENOMIC DNA]</scope>
    <source>
        <strain evidence="5">Wonlab-2016</strain>
    </source>
</reference>
<dbReference type="GO" id="GO:0005525">
    <property type="term" value="F:GTP binding"/>
    <property type="evidence" value="ECO:0007669"/>
    <property type="project" value="UniProtKB-KW"/>
</dbReference>
<evidence type="ECO:0000256" key="2">
    <source>
        <dbReference type="ARBA" id="ARBA00023134"/>
    </source>
</evidence>
<feature type="binding site" evidence="3">
    <location>
        <begin position="6"/>
        <end position="13"/>
    </location>
    <ligand>
        <name>GTP</name>
        <dbReference type="ChEBI" id="CHEBI:37565"/>
    </ligand>
</feature>
<dbReference type="Pfam" id="PF00025">
    <property type="entry name" value="Arf"/>
    <property type="match status" value="1"/>
</dbReference>
<dbReference type="InterPro" id="IPR027417">
    <property type="entry name" value="P-loop_NTPase"/>
</dbReference>
<sequence length="182" mass="20074">MCLLIGPTGVGKTLLLKTLQTGNYHASKGSAVEAGEDFPATIPTTGTNLMNIVVHKKKEVTVRELGGSMGPIWHSYYKDQDAFMVDVSNRCQVSAACIQLLEMLSHSQTSSTPVLILLNKKDVPSIMSNSEIEWLLRLEDTRQHATQKITVLEISAKTGLGLDRVSRWIFDNHREPAPQTQS</sequence>
<evidence type="ECO:0000256" key="3">
    <source>
        <dbReference type="PIRSR" id="PIRSR606689-1"/>
    </source>
</evidence>
<comment type="caution">
    <text evidence="5">The sequence shown here is derived from an EMBL/GenBank/DDBJ whole genome shotgun (WGS) entry which is preliminary data.</text>
</comment>
<keyword evidence="2 3" id="KW-0342">GTP-binding</keyword>
<feature type="binding site" evidence="4">
    <location>
        <position position="13"/>
    </location>
    <ligand>
        <name>Mg(2+)</name>
        <dbReference type="ChEBI" id="CHEBI:18420"/>
    </ligand>
</feature>
<dbReference type="Proteomes" id="UP001519460">
    <property type="component" value="Unassembled WGS sequence"/>
</dbReference>
<organism evidence="5 6">
    <name type="scientific">Batillaria attramentaria</name>
    <dbReference type="NCBI Taxonomy" id="370345"/>
    <lineage>
        <taxon>Eukaryota</taxon>
        <taxon>Metazoa</taxon>
        <taxon>Spiralia</taxon>
        <taxon>Lophotrochozoa</taxon>
        <taxon>Mollusca</taxon>
        <taxon>Gastropoda</taxon>
        <taxon>Caenogastropoda</taxon>
        <taxon>Sorbeoconcha</taxon>
        <taxon>Cerithioidea</taxon>
        <taxon>Batillariidae</taxon>
        <taxon>Batillaria</taxon>
    </lineage>
</organism>
<dbReference type="AlphaFoldDB" id="A0ABD0M5A4"/>
<dbReference type="PANTHER" id="PTHR46688:SF1">
    <property type="entry name" value="ADP-RIBOSYLATION FACTOR-LIKE PROTEIN 16"/>
    <property type="match status" value="1"/>
</dbReference>
<dbReference type="EMBL" id="JACVVK020000006">
    <property type="protein sequence ID" value="KAK7506623.1"/>
    <property type="molecule type" value="Genomic_DNA"/>
</dbReference>